<dbReference type="EMBL" id="JACEEZ010013692">
    <property type="protein sequence ID" value="KAG0719901.1"/>
    <property type="molecule type" value="Genomic_DNA"/>
</dbReference>
<proteinExistence type="predicted"/>
<keyword evidence="3" id="KW-1185">Reference proteome</keyword>
<organism evidence="2 3">
    <name type="scientific">Chionoecetes opilio</name>
    <name type="common">Atlantic snow crab</name>
    <name type="synonym">Cancer opilio</name>
    <dbReference type="NCBI Taxonomy" id="41210"/>
    <lineage>
        <taxon>Eukaryota</taxon>
        <taxon>Metazoa</taxon>
        <taxon>Ecdysozoa</taxon>
        <taxon>Arthropoda</taxon>
        <taxon>Crustacea</taxon>
        <taxon>Multicrustacea</taxon>
        <taxon>Malacostraca</taxon>
        <taxon>Eumalacostraca</taxon>
        <taxon>Eucarida</taxon>
        <taxon>Decapoda</taxon>
        <taxon>Pleocyemata</taxon>
        <taxon>Brachyura</taxon>
        <taxon>Eubrachyura</taxon>
        <taxon>Majoidea</taxon>
        <taxon>Majidae</taxon>
        <taxon>Chionoecetes</taxon>
    </lineage>
</organism>
<protein>
    <submittedName>
        <fullName evidence="2">Uncharacterized protein</fullName>
    </submittedName>
</protein>
<name>A0A8J4Y9Y0_CHIOP</name>
<evidence type="ECO:0000313" key="3">
    <source>
        <dbReference type="Proteomes" id="UP000770661"/>
    </source>
</evidence>
<feature type="region of interest" description="Disordered" evidence="1">
    <location>
        <begin position="94"/>
        <end position="134"/>
    </location>
</feature>
<dbReference type="AlphaFoldDB" id="A0A8J4Y9Y0"/>
<dbReference type="Proteomes" id="UP000770661">
    <property type="component" value="Unassembled WGS sequence"/>
</dbReference>
<gene>
    <name evidence="2" type="ORF">GWK47_049549</name>
</gene>
<reference evidence="2" key="1">
    <citation type="submission" date="2020-07" db="EMBL/GenBank/DDBJ databases">
        <title>The High-quality genome of the commercially important snow crab, Chionoecetes opilio.</title>
        <authorList>
            <person name="Jeong J.-H."/>
            <person name="Ryu S."/>
        </authorList>
    </citation>
    <scope>NUCLEOTIDE SEQUENCE</scope>
    <source>
        <strain evidence="2">MADBK_172401_WGS</strain>
        <tissue evidence="2">Digestive gland</tissue>
    </source>
</reference>
<accession>A0A8J4Y9Y0</accession>
<sequence length="154" mass="18549">MTHRTRVLCATRKPWAKQEHAVKRREERKRVVVPLLRICQKKLTMSLRSWRHIKDLGNRMTMMKWHIVERSGNKVRKIPHFSWRSCSRSRWRAKPQFQAPSSRGSCEDSSRCQRPPISGMKRKPSRTRRALYDDDTYTTYTTYDQEKEGRKMNE</sequence>
<feature type="compositionally biased region" description="Basic residues" evidence="1">
    <location>
        <begin position="120"/>
        <end position="129"/>
    </location>
</feature>
<evidence type="ECO:0000256" key="1">
    <source>
        <dbReference type="SAM" id="MobiDB-lite"/>
    </source>
</evidence>
<comment type="caution">
    <text evidence="2">The sequence shown here is derived from an EMBL/GenBank/DDBJ whole genome shotgun (WGS) entry which is preliminary data.</text>
</comment>
<evidence type="ECO:0000313" key="2">
    <source>
        <dbReference type="EMBL" id="KAG0719901.1"/>
    </source>
</evidence>